<proteinExistence type="predicted"/>
<dbReference type="Gene3D" id="3.80.10.10">
    <property type="entry name" value="Ribonuclease Inhibitor"/>
    <property type="match status" value="1"/>
</dbReference>
<feature type="non-terminal residue" evidence="2">
    <location>
        <position position="465"/>
    </location>
</feature>
<name>A0A4S4LDH1_9AGAM</name>
<accession>A0A4S4LDH1</accession>
<keyword evidence="1" id="KW-0812">Transmembrane</keyword>
<feature type="transmembrane region" description="Helical" evidence="1">
    <location>
        <begin position="12"/>
        <end position="33"/>
    </location>
</feature>
<sequence length="465" mass="52368">MTWQTQGQRLYVYWPMACPSLVFFLIPIAGFMLPRLHAMVEKTIDGNQLFEPQTKLWIPFKTRSDALLAQLPLQYGLSTIHFNLFLEILHDPSFSPRDLTFRDAADVDMCISERRRNLAHQRSLSVLKDEARECAGMSPIVLDLVLDQIIEGSPHFSYEVGAMPGGAETGFTSAHNWQADLRRMCLVHRSWTAPAQRALQRRAILTERRALPEFARSLACGSGVREFAYKLTKADTCTSFHECSVAREHWATLATVLSRLTNLRYLCLRIESAHLADLSGFEFVLRAIGTMSSLEALWLLSSRDHCPYLPNLCVAISKLQNLRFLSICNWTCPRKGITDIYHNHTFAREQESALTLSPPSQLKTLQLRDTYLIIPPAYFSWFFQPRDEYALTALDLQLTFARPPNLGIVGYDVSTSSRIVSAPVLAALEPLLPNLTTLALRLFYLDTSSAAVAAAQDSDVQTILG</sequence>
<evidence type="ECO:0000313" key="2">
    <source>
        <dbReference type="EMBL" id="THH07700.1"/>
    </source>
</evidence>
<reference evidence="2 3" key="1">
    <citation type="submission" date="2019-02" db="EMBL/GenBank/DDBJ databases">
        <title>Genome sequencing of the rare red list fungi Phellinidium pouzarii.</title>
        <authorList>
            <person name="Buettner E."/>
            <person name="Kellner H."/>
        </authorList>
    </citation>
    <scope>NUCLEOTIDE SEQUENCE [LARGE SCALE GENOMIC DNA]</scope>
    <source>
        <strain evidence="2 3">DSM 108285</strain>
    </source>
</reference>
<dbReference type="EMBL" id="SGPK01000130">
    <property type="protein sequence ID" value="THH07700.1"/>
    <property type="molecule type" value="Genomic_DNA"/>
</dbReference>
<dbReference type="SUPFAM" id="SSF52047">
    <property type="entry name" value="RNI-like"/>
    <property type="match status" value="1"/>
</dbReference>
<dbReference type="OrthoDB" id="3242537at2759"/>
<dbReference type="AlphaFoldDB" id="A0A4S4LDH1"/>
<organism evidence="2 3">
    <name type="scientific">Phellinidium pouzarii</name>
    <dbReference type="NCBI Taxonomy" id="167371"/>
    <lineage>
        <taxon>Eukaryota</taxon>
        <taxon>Fungi</taxon>
        <taxon>Dikarya</taxon>
        <taxon>Basidiomycota</taxon>
        <taxon>Agaricomycotina</taxon>
        <taxon>Agaricomycetes</taxon>
        <taxon>Hymenochaetales</taxon>
        <taxon>Hymenochaetaceae</taxon>
        <taxon>Phellinidium</taxon>
    </lineage>
</organism>
<keyword evidence="3" id="KW-1185">Reference proteome</keyword>
<evidence type="ECO:0000313" key="3">
    <source>
        <dbReference type="Proteomes" id="UP000308199"/>
    </source>
</evidence>
<dbReference type="InterPro" id="IPR032675">
    <property type="entry name" value="LRR_dom_sf"/>
</dbReference>
<keyword evidence="1" id="KW-0472">Membrane</keyword>
<gene>
    <name evidence="2" type="ORF">EW145_g3189</name>
</gene>
<protein>
    <submittedName>
        <fullName evidence="2">Uncharacterized protein</fullName>
    </submittedName>
</protein>
<comment type="caution">
    <text evidence="2">The sequence shown here is derived from an EMBL/GenBank/DDBJ whole genome shotgun (WGS) entry which is preliminary data.</text>
</comment>
<dbReference type="Proteomes" id="UP000308199">
    <property type="component" value="Unassembled WGS sequence"/>
</dbReference>
<keyword evidence="1" id="KW-1133">Transmembrane helix</keyword>
<evidence type="ECO:0000256" key="1">
    <source>
        <dbReference type="SAM" id="Phobius"/>
    </source>
</evidence>